<sequence>MFVETRQTSIDTHPSNRPTSEEVSHMERRVEIIANKHGCGRSQPCLPKVLTLGRRGNKSSSELKNCGFCKKLSKRRLL</sequence>
<gene>
    <name evidence="2" type="ORF">BJ508DRAFT_419674</name>
</gene>
<protein>
    <submittedName>
        <fullName evidence="2">Uncharacterized protein</fullName>
    </submittedName>
</protein>
<keyword evidence="3" id="KW-1185">Reference proteome</keyword>
<evidence type="ECO:0000313" key="2">
    <source>
        <dbReference type="EMBL" id="RPA72051.1"/>
    </source>
</evidence>
<dbReference type="Proteomes" id="UP000275078">
    <property type="component" value="Unassembled WGS sequence"/>
</dbReference>
<evidence type="ECO:0000256" key="1">
    <source>
        <dbReference type="SAM" id="MobiDB-lite"/>
    </source>
</evidence>
<accession>A0A3N4HIK4</accession>
<reference evidence="2 3" key="1">
    <citation type="journal article" date="2018" name="Nat. Ecol. Evol.">
        <title>Pezizomycetes genomes reveal the molecular basis of ectomycorrhizal truffle lifestyle.</title>
        <authorList>
            <person name="Murat C."/>
            <person name="Payen T."/>
            <person name="Noel B."/>
            <person name="Kuo A."/>
            <person name="Morin E."/>
            <person name="Chen J."/>
            <person name="Kohler A."/>
            <person name="Krizsan K."/>
            <person name="Balestrini R."/>
            <person name="Da Silva C."/>
            <person name="Montanini B."/>
            <person name="Hainaut M."/>
            <person name="Levati E."/>
            <person name="Barry K.W."/>
            <person name="Belfiori B."/>
            <person name="Cichocki N."/>
            <person name="Clum A."/>
            <person name="Dockter R.B."/>
            <person name="Fauchery L."/>
            <person name="Guy J."/>
            <person name="Iotti M."/>
            <person name="Le Tacon F."/>
            <person name="Lindquist E.A."/>
            <person name="Lipzen A."/>
            <person name="Malagnac F."/>
            <person name="Mello A."/>
            <person name="Molinier V."/>
            <person name="Miyauchi S."/>
            <person name="Poulain J."/>
            <person name="Riccioni C."/>
            <person name="Rubini A."/>
            <person name="Sitrit Y."/>
            <person name="Splivallo R."/>
            <person name="Traeger S."/>
            <person name="Wang M."/>
            <person name="Zifcakova L."/>
            <person name="Wipf D."/>
            <person name="Zambonelli A."/>
            <person name="Paolocci F."/>
            <person name="Nowrousian M."/>
            <person name="Ottonello S."/>
            <person name="Baldrian P."/>
            <person name="Spatafora J.W."/>
            <person name="Henrissat B."/>
            <person name="Nagy L.G."/>
            <person name="Aury J.M."/>
            <person name="Wincker P."/>
            <person name="Grigoriev I.V."/>
            <person name="Bonfante P."/>
            <person name="Martin F.M."/>
        </authorList>
    </citation>
    <scope>NUCLEOTIDE SEQUENCE [LARGE SCALE GENOMIC DNA]</scope>
    <source>
        <strain evidence="2 3">RN42</strain>
    </source>
</reference>
<evidence type="ECO:0000313" key="3">
    <source>
        <dbReference type="Proteomes" id="UP000275078"/>
    </source>
</evidence>
<organism evidence="2 3">
    <name type="scientific">Ascobolus immersus RN42</name>
    <dbReference type="NCBI Taxonomy" id="1160509"/>
    <lineage>
        <taxon>Eukaryota</taxon>
        <taxon>Fungi</taxon>
        <taxon>Dikarya</taxon>
        <taxon>Ascomycota</taxon>
        <taxon>Pezizomycotina</taxon>
        <taxon>Pezizomycetes</taxon>
        <taxon>Pezizales</taxon>
        <taxon>Ascobolaceae</taxon>
        <taxon>Ascobolus</taxon>
    </lineage>
</organism>
<name>A0A3N4HIK4_ASCIM</name>
<dbReference type="AlphaFoldDB" id="A0A3N4HIK4"/>
<feature type="compositionally biased region" description="Polar residues" evidence="1">
    <location>
        <begin position="1"/>
        <end position="18"/>
    </location>
</feature>
<feature type="region of interest" description="Disordered" evidence="1">
    <location>
        <begin position="1"/>
        <end position="24"/>
    </location>
</feature>
<proteinExistence type="predicted"/>
<dbReference type="EMBL" id="ML119883">
    <property type="protein sequence ID" value="RPA72051.1"/>
    <property type="molecule type" value="Genomic_DNA"/>
</dbReference>